<keyword evidence="2" id="KW-1185">Reference proteome</keyword>
<evidence type="ECO:0000313" key="2">
    <source>
        <dbReference type="Proteomes" id="UP001177140"/>
    </source>
</evidence>
<comment type="caution">
    <text evidence="1">The sequence shown here is derived from an EMBL/GenBank/DDBJ whole genome shotgun (WGS) entry which is preliminary data.</text>
</comment>
<gene>
    <name evidence="1" type="ORF">MKW94_023427</name>
</gene>
<reference evidence="1" key="1">
    <citation type="submission" date="2022-03" db="EMBL/GenBank/DDBJ databases">
        <title>A functionally conserved STORR gene fusion in Papaver species that diverged 16.8 million years ago.</title>
        <authorList>
            <person name="Catania T."/>
        </authorList>
    </citation>
    <scope>NUCLEOTIDE SEQUENCE</scope>
    <source>
        <strain evidence="1">S-191538</strain>
    </source>
</reference>
<accession>A0AA42AZ38</accession>
<protein>
    <submittedName>
        <fullName evidence="1">Uncharacterized protein</fullName>
    </submittedName>
</protein>
<evidence type="ECO:0000313" key="1">
    <source>
        <dbReference type="EMBL" id="MCL7045567.1"/>
    </source>
</evidence>
<dbReference type="EMBL" id="JAJJMA010271269">
    <property type="protein sequence ID" value="MCL7045567.1"/>
    <property type="molecule type" value="Genomic_DNA"/>
</dbReference>
<dbReference type="Proteomes" id="UP001177140">
    <property type="component" value="Unassembled WGS sequence"/>
</dbReference>
<proteinExistence type="predicted"/>
<organism evidence="1 2">
    <name type="scientific">Papaver nudicaule</name>
    <name type="common">Iceland poppy</name>
    <dbReference type="NCBI Taxonomy" id="74823"/>
    <lineage>
        <taxon>Eukaryota</taxon>
        <taxon>Viridiplantae</taxon>
        <taxon>Streptophyta</taxon>
        <taxon>Embryophyta</taxon>
        <taxon>Tracheophyta</taxon>
        <taxon>Spermatophyta</taxon>
        <taxon>Magnoliopsida</taxon>
        <taxon>Ranunculales</taxon>
        <taxon>Papaveraceae</taxon>
        <taxon>Papaveroideae</taxon>
        <taxon>Papaver</taxon>
    </lineage>
</organism>
<sequence>MAEASETSAAYLRVLKMYEARDEYRRKFHEEKELKKLEAKFSNLNNADDGVIVDDSKQIKKGFTEEQMRLPKFELACKDELGPPEVSAHGIPMDYLTPGPWFTEAPKAAFCTTW</sequence>
<dbReference type="AlphaFoldDB" id="A0AA42AZ38"/>
<name>A0AA42AZ38_PAPNU</name>